<dbReference type="Proteomes" id="UP000015480">
    <property type="component" value="Chromosome"/>
</dbReference>
<gene>
    <name evidence="2" type="ORF">JCM7686_3015</name>
</gene>
<evidence type="ECO:0000313" key="2">
    <source>
        <dbReference type="EMBL" id="AGT10051.1"/>
    </source>
</evidence>
<evidence type="ECO:0000313" key="3">
    <source>
        <dbReference type="Proteomes" id="UP000015480"/>
    </source>
</evidence>
<feature type="transmembrane region" description="Helical" evidence="1">
    <location>
        <begin position="35"/>
        <end position="56"/>
    </location>
</feature>
<keyword evidence="3" id="KW-1185">Reference proteome</keyword>
<dbReference type="KEGG" id="pami:JCM7686_3015"/>
<dbReference type="RefSeq" id="WP_020951688.1">
    <property type="nucleotide sequence ID" value="NC_022041.1"/>
</dbReference>
<dbReference type="OrthoDB" id="7362327at2"/>
<feature type="transmembrane region" description="Helical" evidence="1">
    <location>
        <begin position="12"/>
        <end position="29"/>
    </location>
</feature>
<dbReference type="PATRIC" id="fig|1367847.3.peg.3034"/>
<sequence>MLVDPNNPFFDRLWVRVLCVAAPLAWAGVELSNAATVWAVLFAAAGVYLFWALFVVRKRRD</sequence>
<reference evidence="2 3" key="1">
    <citation type="journal article" date="2014" name="BMC Genomics">
        <title>Architecture and functions of a multipartite genome of the methylotrophic bacterium Paracoccus aminophilus JCM 7686, containing primary and secondary chromids.</title>
        <authorList>
            <person name="Dziewit L."/>
            <person name="Czarnecki J."/>
            <person name="Wibberg D."/>
            <person name="Radlinska M."/>
            <person name="Mrozek P."/>
            <person name="Szymczak M."/>
            <person name="Schluter A."/>
            <person name="Puhler A."/>
            <person name="Bartosik D."/>
        </authorList>
    </citation>
    <scope>NUCLEOTIDE SEQUENCE [LARGE SCALE GENOMIC DNA]</scope>
    <source>
        <strain evidence="2">JCM 7686</strain>
    </source>
</reference>
<evidence type="ECO:0008006" key="4">
    <source>
        <dbReference type="Google" id="ProtNLM"/>
    </source>
</evidence>
<keyword evidence="1" id="KW-0472">Membrane</keyword>
<keyword evidence="1" id="KW-0812">Transmembrane</keyword>
<name>S5YY04_PARAH</name>
<dbReference type="HOGENOM" id="CLU_185305_1_0_5"/>
<evidence type="ECO:0000256" key="1">
    <source>
        <dbReference type="SAM" id="Phobius"/>
    </source>
</evidence>
<keyword evidence="1" id="KW-1133">Transmembrane helix</keyword>
<dbReference type="eggNOG" id="ENOG50319AZ">
    <property type="taxonomic scope" value="Bacteria"/>
</dbReference>
<organism evidence="2 3">
    <name type="scientific">Paracoccus aminophilus JCM 7686</name>
    <dbReference type="NCBI Taxonomy" id="1367847"/>
    <lineage>
        <taxon>Bacteria</taxon>
        <taxon>Pseudomonadati</taxon>
        <taxon>Pseudomonadota</taxon>
        <taxon>Alphaproteobacteria</taxon>
        <taxon>Rhodobacterales</taxon>
        <taxon>Paracoccaceae</taxon>
        <taxon>Paracoccus</taxon>
    </lineage>
</organism>
<dbReference type="EMBL" id="CP006650">
    <property type="protein sequence ID" value="AGT10051.1"/>
    <property type="molecule type" value="Genomic_DNA"/>
</dbReference>
<proteinExistence type="predicted"/>
<accession>S5YY04</accession>
<dbReference type="AlphaFoldDB" id="S5YY04"/>
<protein>
    <recommendedName>
        <fullName evidence="4">DUF3329 domain-containing protein</fullName>
    </recommendedName>
</protein>